<accession>A0AAD4BYE8</accession>
<sequence length="68" mass="7524">MVCFLLTWMIHAHEFLSPFGCLGSCGMLVPLKFSAKKPRRRAASPLTLYVLLLTFSALLAGLLARQCL</sequence>
<keyword evidence="1" id="KW-0472">Membrane</keyword>
<comment type="caution">
    <text evidence="2">The sequence shown here is derived from an EMBL/GenBank/DDBJ whole genome shotgun (WGS) entry which is preliminary data.</text>
</comment>
<gene>
    <name evidence="2" type="ORF">L210DRAFT_3535532</name>
</gene>
<dbReference type="EMBL" id="WHUW01000008">
    <property type="protein sequence ID" value="KAF8443316.1"/>
    <property type="molecule type" value="Genomic_DNA"/>
</dbReference>
<evidence type="ECO:0000313" key="2">
    <source>
        <dbReference type="EMBL" id="KAF8443316.1"/>
    </source>
</evidence>
<name>A0AAD4BYE8_BOLED</name>
<keyword evidence="3" id="KW-1185">Reference proteome</keyword>
<feature type="transmembrane region" description="Helical" evidence="1">
    <location>
        <begin position="15"/>
        <end position="34"/>
    </location>
</feature>
<dbReference type="AlphaFoldDB" id="A0AAD4BYE8"/>
<keyword evidence="1" id="KW-1133">Transmembrane helix</keyword>
<feature type="transmembrane region" description="Helical" evidence="1">
    <location>
        <begin position="46"/>
        <end position="64"/>
    </location>
</feature>
<keyword evidence="1" id="KW-0812">Transmembrane</keyword>
<evidence type="ECO:0000256" key="1">
    <source>
        <dbReference type="SAM" id="Phobius"/>
    </source>
</evidence>
<dbReference type="Proteomes" id="UP001194468">
    <property type="component" value="Unassembled WGS sequence"/>
</dbReference>
<reference evidence="2" key="2">
    <citation type="journal article" date="2020" name="Nat. Commun.">
        <title>Large-scale genome sequencing of mycorrhizal fungi provides insights into the early evolution of symbiotic traits.</title>
        <authorList>
            <person name="Miyauchi S."/>
            <person name="Kiss E."/>
            <person name="Kuo A."/>
            <person name="Drula E."/>
            <person name="Kohler A."/>
            <person name="Sanchez-Garcia M."/>
            <person name="Morin E."/>
            <person name="Andreopoulos B."/>
            <person name="Barry K.W."/>
            <person name="Bonito G."/>
            <person name="Buee M."/>
            <person name="Carver A."/>
            <person name="Chen C."/>
            <person name="Cichocki N."/>
            <person name="Clum A."/>
            <person name="Culley D."/>
            <person name="Crous P.W."/>
            <person name="Fauchery L."/>
            <person name="Girlanda M."/>
            <person name="Hayes R.D."/>
            <person name="Keri Z."/>
            <person name="LaButti K."/>
            <person name="Lipzen A."/>
            <person name="Lombard V."/>
            <person name="Magnuson J."/>
            <person name="Maillard F."/>
            <person name="Murat C."/>
            <person name="Nolan M."/>
            <person name="Ohm R.A."/>
            <person name="Pangilinan J."/>
            <person name="Pereira M.F."/>
            <person name="Perotto S."/>
            <person name="Peter M."/>
            <person name="Pfister S."/>
            <person name="Riley R."/>
            <person name="Sitrit Y."/>
            <person name="Stielow J.B."/>
            <person name="Szollosi G."/>
            <person name="Zifcakova L."/>
            <person name="Stursova M."/>
            <person name="Spatafora J.W."/>
            <person name="Tedersoo L."/>
            <person name="Vaario L.M."/>
            <person name="Yamada A."/>
            <person name="Yan M."/>
            <person name="Wang P."/>
            <person name="Xu J."/>
            <person name="Bruns T."/>
            <person name="Baldrian P."/>
            <person name="Vilgalys R."/>
            <person name="Dunand C."/>
            <person name="Henrissat B."/>
            <person name="Grigoriev I.V."/>
            <person name="Hibbett D."/>
            <person name="Nagy L.G."/>
            <person name="Martin F.M."/>
        </authorList>
    </citation>
    <scope>NUCLEOTIDE SEQUENCE</scope>
    <source>
        <strain evidence="2">BED1</strain>
    </source>
</reference>
<protein>
    <submittedName>
        <fullName evidence="2">Uncharacterized protein</fullName>
    </submittedName>
</protein>
<proteinExistence type="predicted"/>
<evidence type="ECO:0000313" key="3">
    <source>
        <dbReference type="Proteomes" id="UP001194468"/>
    </source>
</evidence>
<organism evidence="2 3">
    <name type="scientific">Boletus edulis BED1</name>
    <dbReference type="NCBI Taxonomy" id="1328754"/>
    <lineage>
        <taxon>Eukaryota</taxon>
        <taxon>Fungi</taxon>
        <taxon>Dikarya</taxon>
        <taxon>Basidiomycota</taxon>
        <taxon>Agaricomycotina</taxon>
        <taxon>Agaricomycetes</taxon>
        <taxon>Agaricomycetidae</taxon>
        <taxon>Boletales</taxon>
        <taxon>Boletineae</taxon>
        <taxon>Boletaceae</taxon>
        <taxon>Boletoideae</taxon>
        <taxon>Boletus</taxon>
    </lineage>
</organism>
<reference evidence="2" key="1">
    <citation type="submission" date="2019-10" db="EMBL/GenBank/DDBJ databases">
        <authorList>
            <consortium name="DOE Joint Genome Institute"/>
            <person name="Kuo A."/>
            <person name="Miyauchi S."/>
            <person name="Kiss E."/>
            <person name="Drula E."/>
            <person name="Kohler A."/>
            <person name="Sanchez-Garcia M."/>
            <person name="Andreopoulos B."/>
            <person name="Barry K.W."/>
            <person name="Bonito G."/>
            <person name="Buee M."/>
            <person name="Carver A."/>
            <person name="Chen C."/>
            <person name="Cichocki N."/>
            <person name="Clum A."/>
            <person name="Culley D."/>
            <person name="Crous P.W."/>
            <person name="Fauchery L."/>
            <person name="Girlanda M."/>
            <person name="Hayes R."/>
            <person name="Keri Z."/>
            <person name="LaButti K."/>
            <person name="Lipzen A."/>
            <person name="Lombard V."/>
            <person name="Magnuson J."/>
            <person name="Maillard F."/>
            <person name="Morin E."/>
            <person name="Murat C."/>
            <person name="Nolan M."/>
            <person name="Ohm R."/>
            <person name="Pangilinan J."/>
            <person name="Pereira M."/>
            <person name="Perotto S."/>
            <person name="Peter M."/>
            <person name="Riley R."/>
            <person name="Sitrit Y."/>
            <person name="Stielow B."/>
            <person name="Szollosi G."/>
            <person name="Zifcakova L."/>
            <person name="Stursova M."/>
            <person name="Spatafora J.W."/>
            <person name="Tedersoo L."/>
            <person name="Vaario L.-M."/>
            <person name="Yamada A."/>
            <person name="Yan M."/>
            <person name="Wang P."/>
            <person name="Xu J."/>
            <person name="Bruns T."/>
            <person name="Baldrian P."/>
            <person name="Vilgalys R."/>
            <person name="Henrissat B."/>
            <person name="Grigoriev I.V."/>
            <person name="Hibbett D."/>
            <person name="Nagy L.G."/>
            <person name="Martin F.M."/>
        </authorList>
    </citation>
    <scope>NUCLEOTIDE SEQUENCE</scope>
    <source>
        <strain evidence="2">BED1</strain>
    </source>
</reference>